<organism evidence="1 2">
    <name type="scientific">Spirodela intermedia</name>
    <name type="common">Intermediate duckweed</name>
    <dbReference type="NCBI Taxonomy" id="51605"/>
    <lineage>
        <taxon>Eukaryota</taxon>
        <taxon>Viridiplantae</taxon>
        <taxon>Streptophyta</taxon>
        <taxon>Embryophyta</taxon>
        <taxon>Tracheophyta</taxon>
        <taxon>Spermatophyta</taxon>
        <taxon>Magnoliopsida</taxon>
        <taxon>Liliopsida</taxon>
        <taxon>Araceae</taxon>
        <taxon>Lemnoideae</taxon>
        <taxon>Spirodela</taxon>
    </lineage>
</organism>
<proteinExistence type="predicted"/>
<reference evidence="1" key="1">
    <citation type="submission" date="2020-02" db="EMBL/GenBank/DDBJ databases">
        <authorList>
            <person name="Scholz U."/>
            <person name="Mascher M."/>
            <person name="Fiebig A."/>
        </authorList>
    </citation>
    <scope>NUCLEOTIDE SEQUENCE</scope>
</reference>
<keyword evidence="2" id="KW-1185">Reference proteome</keyword>
<name>A0A7I8L4X3_SPIIN</name>
<evidence type="ECO:0000313" key="2">
    <source>
        <dbReference type="Proteomes" id="UP000663760"/>
    </source>
</evidence>
<gene>
    <name evidence="1" type="ORF">SI8410_11015354</name>
</gene>
<dbReference type="Proteomes" id="UP000663760">
    <property type="component" value="Chromosome 11"/>
</dbReference>
<dbReference type="EMBL" id="LR746274">
    <property type="protein sequence ID" value="CAA7404676.1"/>
    <property type="molecule type" value="Genomic_DNA"/>
</dbReference>
<accession>A0A7I8L4X3</accession>
<dbReference type="AlphaFoldDB" id="A0A7I8L4X3"/>
<protein>
    <submittedName>
        <fullName evidence="1">Uncharacterized protein</fullName>
    </submittedName>
</protein>
<sequence>MITSVSVRLFCLKIALSSSRLWSGLGSFPATRDLCEIRPSKRPNSTANDGPPVWTTTSLVARARMSAQETTPGHLLSTAVLALTTVSNPSPAREMFSSASFSASPFGEAIITEASHPCEIFHRRSYLDEAVVEEESERGRDGDKGLDELLPHLLSHYGLNVGTGRGVEVRPQLGFYFPGSHQQQYRQRQQSAP</sequence>
<evidence type="ECO:0000313" key="1">
    <source>
        <dbReference type="EMBL" id="CAA7404676.1"/>
    </source>
</evidence>